<comment type="similarity">
    <text evidence="11">Belongs to the KdpC family.</text>
</comment>
<protein>
    <recommendedName>
        <fullName evidence="11">Potassium-transporting ATPase KdpC subunit</fullName>
    </recommendedName>
    <alternativeName>
        <fullName evidence="11">ATP phosphohydrolase [potassium-transporting] C chain</fullName>
    </alternativeName>
    <alternativeName>
        <fullName evidence="11">Potassium-binding and translocating subunit C</fullName>
    </alternativeName>
    <alternativeName>
        <fullName evidence="11">Potassium-translocating ATPase C chain</fullName>
    </alternativeName>
</protein>
<keyword evidence="1 11" id="KW-0813">Transport</keyword>
<evidence type="ECO:0000256" key="5">
    <source>
        <dbReference type="ARBA" id="ARBA00022741"/>
    </source>
</evidence>
<keyword evidence="2 11" id="KW-1003">Cell membrane</keyword>
<evidence type="ECO:0000313" key="14">
    <source>
        <dbReference type="Proteomes" id="UP001281656"/>
    </source>
</evidence>
<sequence>MKIIKKAFLLSIVLLIICGIGYPLLMTGLSQLVFPRQAKGSIIEIGGKKVGSEVLGQSFSDARFFKGRPSAVNYNTYTEADTKPDNEGKTAYSGVSSGSQNLAPSNPALAERVQKDMDAFLKANPDIRKDQLPADLLTASGSGLDPHISPKAAQLQIPAIAKATGIGEVQLNKIIDKYTDGKQLGIFGEPRVNVLKANLEIYKILNMR</sequence>
<reference evidence="13 14" key="1">
    <citation type="submission" date="2023-04" db="EMBL/GenBank/DDBJ databases">
        <title>Clostridium tannerae sp. nov., isolated from the fecal material of an alpaca.</title>
        <authorList>
            <person name="Miller S."/>
            <person name="Hendry M."/>
            <person name="King J."/>
            <person name="Sankaranarayanan K."/>
            <person name="Lawson P.A."/>
        </authorList>
    </citation>
    <scope>NUCLEOTIDE SEQUENCE [LARGE SCALE GENOMIC DNA]</scope>
    <source>
        <strain evidence="13 14">A1-XYC3</strain>
    </source>
</reference>
<keyword evidence="5 11" id="KW-0547">Nucleotide-binding</keyword>
<keyword evidence="3 11" id="KW-0633">Potassium transport</keyword>
<keyword evidence="14" id="KW-1185">Reference proteome</keyword>
<keyword evidence="7 11" id="KW-0630">Potassium</keyword>
<evidence type="ECO:0000256" key="8">
    <source>
        <dbReference type="ARBA" id="ARBA00022989"/>
    </source>
</evidence>
<evidence type="ECO:0000256" key="7">
    <source>
        <dbReference type="ARBA" id="ARBA00022958"/>
    </source>
</evidence>
<dbReference type="Proteomes" id="UP001281656">
    <property type="component" value="Unassembled WGS sequence"/>
</dbReference>
<proteinExistence type="inferred from homology"/>
<dbReference type="Pfam" id="PF02669">
    <property type="entry name" value="KdpC"/>
    <property type="match status" value="1"/>
</dbReference>
<dbReference type="PIRSF" id="PIRSF001296">
    <property type="entry name" value="K_ATPase_KdpC"/>
    <property type="match status" value="1"/>
</dbReference>
<evidence type="ECO:0000256" key="12">
    <source>
        <dbReference type="SAM" id="MobiDB-lite"/>
    </source>
</evidence>
<evidence type="ECO:0000256" key="10">
    <source>
        <dbReference type="ARBA" id="ARBA00023136"/>
    </source>
</evidence>
<evidence type="ECO:0000256" key="4">
    <source>
        <dbReference type="ARBA" id="ARBA00022692"/>
    </source>
</evidence>
<dbReference type="RefSeq" id="WP_318798477.1">
    <property type="nucleotide sequence ID" value="NZ_JARUJP010000016.1"/>
</dbReference>
<dbReference type="NCBIfam" id="NF001454">
    <property type="entry name" value="PRK00315.1"/>
    <property type="match status" value="1"/>
</dbReference>
<dbReference type="HAMAP" id="MF_00276">
    <property type="entry name" value="KdpC"/>
    <property type="match status" value="1"/>
</dbReference>
<dbReference type="NCBIfam" id="TIGR00681">
    <property type="entry name" value="kdpC"/>
    <property type="match status" value="1"/>
</dbReference>
<keyword evidence="8 11" id="KW-1133">Transmembrane helix</keyword>
<keyword evidence="9 11" id="KW-0406">Ion transport</keyword>
<organism evidence="13 14">
    <name type="scientific">Clostridium tanneri</name>
    <dbReference type="NCBI Taxonomy" id="3037988"/>
    <lineage>
        <taxon>Bacteria</taxon>
        <taxon>Bacillati</taxon>
        <taxon>Bacillota</taxon>
        <taxon>Clostridia</taxon>
        <taxon>Eubacteriales</taxon>
        <taxon>Clostridiaceae</taxon>
        <taxon>Clostridium</taxon>
    </lineage>
</organism>
<evidence type="ECO:0000256" key="3">
    <source>
        <dbReference type="ARBA" id="ARBA00022538"/>
    </source>
</evidence>
<comment type="subcellular location">
    <subcellularLocation>
        <location evidence="11">Cell membrane</location>
        <topology evidence="11">Single-pass membrane protein</topology>
    </subcellularLocation>
</comment>
<feature type="region of interest" description="Disordered" evidence="12">
    <location>
        <begin position="76"/>
        <end position="101"/>
    </location>
</feature>
<evidence type="ECO:0000256" key="11">
    <source>
        <dbReference type="HAMAP-Rule" id="MF_00276"/>
    </source>
</evidence>
<dbReference type="PANTHER" id="PTHR30042">
    <property type="entry name" value="POTASSIUM-TRANSPORTING ATPASE C CHAIN"/>
    <property type="match status" value="1"/>
</dbReference>
<keyword evidence="4 11" id="KW-0812">Transmembrane</keyword>
<evidence type="ECO:0000313" key="13">
    <source>
        <dbReference type="EMBL" id="MDW8802129.1"/>
    </source>
</evidence>
<dbReference type="EMBL" id="JARUJP010000016">
    <property type="protein sequence ID" value="MDW8802129.1"/>
    <property type="molecule type" value="Genomic_DNA"/>
</dbReference>
<dbReference type="NCBIfam" id="NF010600">
    <property type="entry name" value="PRK13995.1"/>
    <property type="match status" value="1"/>
</dbReference>
<evidence type="ECO:0000256" key="1">
    <source>
        <dbReference type="ARBA" id="ARBA00022448"/>
    </source>
</evidence>
<dbReference type="PANTHER" id="PTHR30042:SF2">
    <property type="entry name" value="POTASSIUM-TRANSPORTING ATPASE KDPC SUBUNIT"/>
    <property type="match status" value="1"/>
</dbReference>
<comment type="subunit">
    <text evidence="11">The system is composed of three essential subunits: KdpA, KdpB and KdpC.</text>
</comment>
<comment type="caution">
    <text evidence="13">The sequence shown here is derived from an EMBL/GenBank/DDBJ whole genome shotgun (WGS) entry which is preliminary data.</text>
</comment>
<evidence type="ECO:0000256" key="9">
    <source>
        <dbReference type="ARBA" id="ARBA00023065"/>
    </source>
</evidence>
<dbReference type="InterPro" id="IPR003820">
    <property type="entry name" value="KdpC"/>
</dbReference>
<comment type="function">
    <text evidence="11">Part of the high-affinity ATP-driven potassium transport (or Kdp) system, which catalyzes the hydrolysis of ATP coupled with the electrogenic transport of potassium into the cytoplasm. This subunit acts as a catalytic chaperone that increases the ATP-binding affinity of the ATP-hydrolyzing subunit KdpB by the formation of a transient KdpB/KdpC/ATP ternary complex.</text>
</comment>
<gene>
    <name evidence="11" type="primary">kdpC</name>
    <name evidence="13" type="ORF">P8V03_13305</name>
</gene>
<evidence type="ECO:0000256" key="2">
    <source>
        <dbReference type="ARBA" id="ARBA00022475"/>
    </source>
</evidence>
<evidence type="ECO:0000256" key="6">
    <source>
        <dbReference type="ARBA" id="ARBA00022840"/>
    </source>
</evidence>
<keyword evidence="6 11" id="KW-0067">ATP-binding</keyword>
<name>A0ABU4JVE8_9CLOT</name>
<keyword evidence="10 11" id="KW-0472">Membrane</keyword>
<accession>A0ABU4JVE8</accession>